<protein>
    <submittedName>
        <fullName evidence="1">YqzG/YhdC family protein</fullName>
    </submittedName>
</protein>
<accession>A0ABS5LBE3</accession>
<name>A0ABS5LBE3_9BACI</name>
<evidence type="ECO:0000313" key="1">
    <source>
        <dbReference type="EMBL" id="MBS2968026.1"/>
    </source>
</evidence>
<reference evidence="1 2" key="1">
    <citation type="submission" date="2021-04" db="EMBL/GenBank/DDBJ databases">
        <title>Metabacillus sp. strain KIGAM252 whole genome sequence.</title>
        <authorList>
            <person name="Seo M.-J."/>
            <person name="Cho E.-S."/>
            <person name="Hwang C.Y."/>
            <person name="Yoon D.J."/>
        </authorList>
    </citation>
    <scope>NUCLEOTIDE SEQUENCE [LARGE SCALE GENOMIC DNA]</scope>
    <source>
        <strain evidence="1 2">KIGAM252</strain>
    </source>
</reference>
<dbReference type="RefSeq" id="WP_211556674.1">
    <property type="nucleotide sequence ID" value="NZ_JAGVRK010000001.1"/>
</dbReference>
<dbReference type="Proteomes" id="UP000682403">
    <property type="component" value="Unassembled WGS sequence"/>
</dbReference>
<comment type="caution">
    <text evidence="1">The sequence shown here is derived from an EMBL/GenBank/DDBJ whole genome shotgun (WGS) entry which is preliminary data.</text>
</comment>
<gene>
    <name evidence="1" type="ORF">J9317_04550</name>
</gene>
<organism evidence="1 2">
    <name type="scientific">Metabacillus flavus</name>
    <dbReference type="NCBI Taxonomy" id="2823519"/>
    <lineage>
        <taxon>Bacteria</taxon>
        <taxon>Bacillati</taxon>
        <taxon>Bacillota</taxon>
        <taxon>Bacilli</taxon>
        <taxon>Bacillales</taxon>
        <taxon>Bacillaceae</taxon>
        <taxon>Metabacillus</taxon>
    </lineage>
</organism>
<dbReference type="InterPro" id="IPR024987">
    <property type="entry name" value="DUF3889"/>
</dbReference>
<dbReference type="Gene3D" id="3.10.450.390">
    <property type="entry name" value="Protein of unknown function DUF3889"/>
    <property type="match status" value="1"/>
</dbReference>
<dbReference type="Pfam" id="PF13028">
    <property type="entry name" value="DUF3889"/>
    <property type="match status" value="1"/>
</dbReference>
<keyword evidence="2" id="KW-1185">Reference proteome</keyword>
<sequence length="109" mass="12798">MKKWISCFLIAGILAGIAEPRLVYSAHQQEPAYAKWSKIAIQEVKRKYPDAKLLDYKHIGREKLDDELAAEKFKLWIRQGSREFGLFVTVEFNEKTQKVKSIHFKESER</sequence>
<proteinExistence type="predicted"/>
<evidence type="ECO:0000313" key="2">
    <source>
        <dbReference type="Proteomes" id="UP000682403"/>
    </source>
</evidence>
<dbReference type="EMBL" id="JAGVRK010000001">
    <property type="protein sequence ID" value="MBS2968026.1"/>
    <property type="molecule type" value="Genomic_DNA"/>
</dbReference>